<dbReference type="AlphaFoldDB" id="A0AAP5JQR4"/>
<dbReference type="Proteomes" id="UP001259239">
    <property type="component" value="Unassembled WGS sequence"/>
</dbReference>
<evidence type="ECO:0000313" key="1">
    <source>
        <dbReference type="EMBL" id="MDT2250247.1"/>
    </source>
</evidence>
<protein>
    <submittedName>
        <fullName evidence="1">Uncharacterized protein</fullName>
    </submittedName>
</protein>
<dbReference type="EMBL" id="JARQGV010000004">
    <property type="protein sequence ID" value="MDT2250247.1"/>
    <property type="molecule type" value="Genomic_DNA"/>
</dbReference>
<comment type="caution">
    <text evidence="1">The sequence shown here is derived from an EMBL/GenBank/DDBJ whole genome shotgun (WGS) entry which is preliminary data.</text>
</comment>
<accession>A0AAP5JQR4</accession>
<evidence type="ECO:0000313" key="2">
    <source>
        <dbReference type="Proteomes" id="UP001259239"/>
    </source>
</evidence>
<proteinExistence type="predicted"/>
<gene>
    <name evidence="1" type="ORF">P7H09_02350</name>
</gene>
<dbReference type="RefSeq" id="WP_024093317.1">
    <property type="nucleotide sequence ID" value="NZ_CP121102.1"/>
</dbReference>
<reference evidence="1" key="2">
    <citation type="submission" date="2023-03" db="EMBL/GenBank/DDBJ databases">
        <authorList>
            <person name="Obshta O."/>
            <person name="Zabrodski M.W."/>
            <person name="Soomro T."/>
            <person name="Wilson G."/>
            <person name="Masood F."/>
            <person name="Thebeau J."/>
            <person name="Bezerra Da Silva M.C."/>
            <person name="Raza F."/>
            <person name="Biganski S."/>
            <person name="Jose M."/>
            <person name="Camilli M."/>
            <person name="Kozii I.V."/>
            <person name="Kozii R.V."/>
            <person name="Simko E."/>
            <person name="Wood S.C."/>
        </authorList>
    </citation>
    <scope>NUCLEOTIDE SEQUENCE</scope>
    <source>
        <strain evidence="1">PL001</strain>
    </source>
</reference>
<organism evidence="1 2">
    <name type="scientific">Paenibacillus larvae</name>
    <dbReference type="NCBI Taxonomy" id="1464"/>
    <lineage>
        <taxon>Bacteria</taxon>
        <taxon>Bacillati</taxon>
        <taxon>Bacillota</taxon>
        <taxon>Bacilli</taxon>
        <taxon>Bacillales</taxon>
        <taxon>Paenibacillaceae</taxon>
        <taxon>Paenibacillus</taxon>
    </lineage>
</organism>
<reference evidence="1" key="1">
    <citation type="journal article" date="2023" name="J. Vet. Diagn. Invest.">
        <title>Oxytetracycline-resistant Paenibacillus larvae identified in commercial beekeeping operations in Saskatchewan using pooled honey sampling.</title>
        <authorList>
            <person name="Obshta O."/>
            <person name="Zabrodski M.W."/>
            <person name="Soomro T."/>
            <person name="Wilson G."/>
            <person name="Masood F."/>
            <person name="Thebeau J."/>
            <person name="Silva M.C.B."/>
            <person name="Biganski S."/>
            <person name="Kozii I.V."/>
            <person name="Koziy R.V."/>
            <person name="Raza M.F."/>
            <person name="Jose M.S."/>
            <person name="Simko E."/>
            <person name="Wood S.C."/>
        </authorList>
    </citation>
    <scope>NUCLEOTIDE SEQUENCE</scope>
    <source>
        <strain evidence="1">PL001</strain>
    </source>
</reference>
<name>A0AAP5JQR4_9BACL</name>
<sequence length="102" mass="12811">MDEGYQKKALNRYWLEHIRKEQCHHQPWEHYWEGGERISRRLWVKIRHRHLRLIALERFPEPSIDNEVNAVKIEYHIEFYYQKAIYEFNQHRFAKGLESILY</sequence>